<evidence type="ECO:0000313" key="5">
    <source>
        <dbReference type="EMBL" id="KAL2558150.1"/>
    </source>
</evidence>
<dbReference type="SUPFAM" id="SSF56112">
    <property type="entry name" value="Protein kinase-like (PK-like)"/>
    <property type="match status" value="1"/>
</dbReference>
<keyword evidence="5" id="KW-0808">Transferase</keyword>
<gene>
    <name evidence="5" type="ORF">Fot_02889</name>
</gene>
<keyword evidence="5" id="KW-0418">Kinase</keyword>
<organism evidence="5 6">
    <name type="scientific">Forsythia ovata</name>
    <dbReference type="NCBI Taxonomy" id="205694"/>
    <lineage>
        <taxon>Eukaryota</taxon>
        <taxon>Viridiplantae</taxon>
        <taxon>Streptophyta</taxon>
        <taxon>Embryophyta</taxon>
        <taxon>Tracheophyta</taxon>
        <taxon>Spermatophyta</taxon>
        <taxon>Magnoliopsida</taxon>
        <taxon>eudicotyledons</taxon>
        <taxon>Gunneridae</taxon>
        <taxon>Pentapetalae</taxon>
        <taxon>asterids</taxon>
        <taxon>lamiids</taxon>
        <taxon>Lamiales</taxon>
        <taxon>Oleaceae</taxon>
        <taxon>Forsythieae</taxon>
        <taxon>Forsythia</taxon>
    </lineage>
</organism>
<protein>
    <submittedName>
        <fullName evidence="5">Protein kinase superfamily protein</fullName>
    </submittedName>
</protein>
<evidence type="ECO:0000313" key="6">
    <source>
        <dbReference type="Proteomes" id="UP001604277"/>
    </source>
</evidence>
<dbReference type="SMART" id="SM00220">
    <property type="entry name" value="S_TKc"/>
    <property type="match status" value="1"/>
</dbReference>
<dbReference type="InterPro" id="IPR000719">
    <property type="entry name" value="Prot_kinase_dom"/>
</dbReference>
<reference evidence="6" key="1">
    <citation type="submission" date="2024-07" db="EMBL/GenBank/DDBJ databases">
        <title>Two chromosome-level genome assemblies of Korean endemic species Abeliophyllum distichum and Forsythia ovata (Oleaceae).</title>
        <authorList>
            <person name="Jang H."/>
        </authorList>
    </citation>
    <scope>NUCLEOTIDE SEQUENCE [LARGE SCALE GENOMIC DNA]</scope>
</reference>
<keyword evidence="6" id="KW-1185">Reference proteome</keyword>
<feature type="region of interest" description="Disordered" evidence="3">
    <location>
        <begin position="361"/>
        <end position="380"/>
    </location>
</feature>
<comment type="caution">
    <text evidence="5">The sequence shown here is derived from an EMBL/GenBank/DDBJ whole genome shotgun (WGS) entry which is preliminary data.</text>
</comment>
<evidence type="ECO:0000256" key="1">
    <source>
        <dbReference type="ARBA" id="ARBA00022741"/>
    </source>
</evidence>
<dbReference type="InterPro" id="IPR011009">
    <property type="entry name" value="Kinase-like_dom_sf"/>
</dbReference>
<dbReference type="GO" id="GO:0016301">
    <property type="term" value="F:kinase activity"/>
    <property type="evidence" value="ECO:0007669"/>
    <property type="project" value="UniProtKB-KW"/>
</dbReference>
<dbReference type="InterPro" id="IPR045274">
    <property type="entry name" value="WAK-like"/>
</dbReference>
<dbReference type="Gene3D" id="1.10.510.10">
    <property type="entry name" value="Transferase(Phosphotransferase) domain 1"/>
    <property type="match status" value="1"/>
</dbReference>
<name>A0ABD1X847_9LAMI</name>
<dbReference type="GO" id="GO:0005524">
    <property type="term" value="F:ATP binding"/>
    <property type="evidence" value="ECO:0007669"/>
    <property type="project" value="UniProtKB-KW"/>
</dbReference>
<feature type="compositionally biased region" description="Low complexity" evidence="3">
    <location>
        <begin position="363"/>
        <end position="380"/>
    </location>
</feature>
<dbReference type="PROSITE" id="PS50011">
    <property type="entry name" value="PROTEIN_KINASE_DOM"/>
    <property type="match status" value="1"/>
</dbReference>
<dbReference type="Gene3D" id="3.30.200.20">
    <property type="entry name" value="Phosphorylase Kinase, domain 1"/>
    <property type="match status" value="1"/>
</dbReference>
<keyword evidence="1" id="KW-0547">Nucleotide-binding</keyword>
<proteinExistence type="predicted"/>
<evidence type="ECO:0000259" key="4">
    <source>
        <dbReference type="PROSITE" id="PS50011"/>
    </source>
</evidence>
<dbReference type="PANTHER" id="PTHR27005:SF466">
    <property type="entry name" value="NON-FUNCTIONAL PSEUDOKINASE ZED1-LIKE"/>
    <property type="match status" value="1"/>
</dbReference>
<feature type="domain" description="Protein kinase" evidence="4">
    <location>
        <begin position="44"/>
        <end position="335"/>
    </location>
</feature>
<sequence>MNFFQKSEKKEQEQFYWKNGDALLTDLITTFGPRYKIPIRHFSAKEIISATNGFREKVYTSELYTQMHSGFLEGRPILVKTQDGAYSLVRNLVRDVTINSQMSHHKNVLKLLGICLEFEYPALIYDFCGTDLLSDILHDESNCRRSLSWTSRLRIASEIASVIAYLHNAFPTPIIFRDIKPKNVIIDQHGVAKLFGFSLSISLPPGELQVADIVYGTFGYLDPAYLSSGIVTQKTDVFSFGVLLLQLLTGRKVLGEVYSTTIFKFLIGCIDTAELDGLVDPKILGEGGGVKQMEQIQAYLHLALRCVLRDQDDRPFIVDVVKQLQKIERYPHQLPPLGSTWNTICSLIRAVGPQPWFPLQSDPSVSSPTLSSVSSPTLSV</sequence>
<accession>A0ABD1X847</accession>
<evidence type="ECO:0000256" key="3">
    <source>
        <dbReference type="SAM" id="MobiDB-lite"/>
    </source>
</evidence>
<dbReference type="PANTHER" id="PTHR27005">
    <property type="entry name" value="WALL-ASSOCIATED RECEPTOR KINASE-LIKE 21"/>
    <property type="match status" value="1"/>
</dbReference>
<dbReference type="EMBL" id="JBFOLJ010000001">
    <property type="protein sequence ID" value="KAL2558150.1"/>
    <property type="molecule type" value="Genomic_DNA"/>
</dbReference>
<evidence type="ECO:0000256" key="2">
    <source>
        <dbReference type="ARBA" id="ARBA00022840"/>
    </source>
</evidence>
<dbReference type="AlphaFoldDB" id="A0ABD1X847"/>
<dbReference type="Pfam" id="PF00069">
    <property type="entry name" value="Pkinase"/>
    <property type="match status" value="1"/>
</dbReference>
<dbReference type="Proteomes" id="UP001604277">
    <property type="component" value="Unassembled WGS sequence"/>
</dbReference>
<keyword evidence="2" id="KW-0067">ATP-binding</keyword>